<organism evidence="2 3">
    <name type="scientific">Photobacterium damselae</name>
    <dbReference type="NCBI Taxonomy" id="38293"/>
    <lineage>
        <taxon>Bacteria</taxon>
        <taxon>Pseudomonadati</taxon>
        <taxon>Pseudomonadota</taxon>
        <taxon>Gammaproteobacteria</taxon>
        <taxon>Vibrionales</taxon>
        <taxon>Vibrionaceae</taxon>
        <taxon>Photobacterium</taxon>
    </lineage>
</organism>
<proteinExistence type="predicted"/>
<accession>A0ABD6X6X5</accession>
<feature type="transmembrane region" description="Helical" evidence="1">
    <location>
        <begin position="200"/>
        <end position="227"/>
    </location>
</feature>
<evidence type="ECO:0000313" key="2">
    <source>
        <dbReference type="EMBL" id="PSU18456.1"/>
    </source>
</evidence>
<keyword evidence="1" id="KW-0472">Membrane</keyword>
<sequence>MIINTGYFFQVYTFITLVFCGLVQYFTGIGTVLWLPFLIAMAMPILWLMQRNFEQLVLDYKEKVVLFLFLGFFIMAVLSTVIQNGVLITIVGLKNELALSLILCMFLLGFCRESQIYRITQSLYLIFYIQLPIIIYQVFVIVPQRVASEGDYEKWDSVVGSFGGNPMGGGNSAAMGLFCLLIMLLKLSEYKHGTTSRANMIVHVAIAFFLCILGEIKFVILISPLLMAYVWLSPSYIKGMKSYDMKMIIGIIAGMFLLISVAITILAASYQSAFGADPSKSSLDIFMDSAAYVFDPHYVMPSGALGRMTTIFFWLENGDHYGLPSLLFGYGLNATNHGSAVSPGFLNILFNVEIDTTSLSMILWELGIIGTLFFIGMVLYVLKICKPYPLINKEELGSKDIELISYIPAFNAFALGGLLTLPYSQILMLTPMLQFLFYYSLGATLVIRHSIVKVAR</sequence>
<reference evidence="2 3" key="1">
    <citation type="submission" date="2018-03" db="EMBL/GenBank/DDBJ databases">
        <title>Whole genome sequencing of Histamine producing bacteria.</title>
        <authorList>
            <person name="Butler K."/>
        </authorList>
    </citation>
    <scope>NUCLEOTIDE SEQUENCE [LARGE SCALE GENOMIC DNA]</scope>
    <source>
        <strain evidence="2 3">BT-6</strain>
    </source>
</reference>
<comment type="caution">
    <text evidence="2">The sequence shown here is derived from an EMBL/GenBank/DDBJ whole genome shotgun (WGS) entry which is preliminary data.</text>
</comment>
<feature type="transmembrane region" description="Helical" evidence="1">
    <location>
        <begin position="291"/>
        <end position="315"/>
    </location>
</feature>
<feature type="transmembrane region" description="Helical" evidence="1">
    <location>
        <begin position="7"/>
        <end position="26"/>
    </location>
</feature>
<protein>
    <submittedName>
        <fullName evidence="2">Capsular biosynthesis protein</fullName>
    </submittedName>
</protein>
<feature type="transmembrane region" description="Helical" evidence="1">
    <location>
        <begin position="426"/>
        <end position="447"/>
    </location>
</feature>
<feature type="transmembrane region" description="Helical" evidence="1">
    <location>
        <begin position="123"/>
        <end position="147"/>
    </location>
</feature>
<feature type="transmembrane region" description="Helical" evidence="1">
    <location>
        <begin position="88"/>
        <end position="111"/>
    </location>
</feature>
<feature type="transmembrane region" description="Helical" evidence="1">
    <location>
        <begin position="361"/>
        <end position="382"/>
    </location>
</feature>
<feature type="transmembrane region" description="Helical" evidence="1">
    <location>
        <begin position="247"/>
        <end position="270"/>
    </location>
</feature>
<feature type="transmembrane region" description="Helical" evidence="1">
    <location>
        <begin position="403"/>
        <end position="420"/>
    </location>
</feature>
<dbReference type="RefSeq" id="WP_068968406.1">
    <property type="nucleotide sequence ID" value="NZ_PYMM01000001.1"/>
</dbReference>
<keyword evidence="1" id="KW-1133">Transmembrane helix</keyword>
<feature type="transmembrane region" description="Helical" evidence="1">
    <location>
        <begin position="32"/>
        <end position="49"/>
    </location>
</feature>
<dbReference type="Proteomes" id="UP000241404">
    <property type="component" value="Unassembled WGS sequence"/>
</dbReference>
<dbReference type="EMBL" id="PYMM01000001">
    <property type="protein sequence ID" value="PSU18456.1"/>
    <property type="molecule type" value="Genomic_DNA"/>
</dbReference>
<evidence type="ECO:0000256" key="1">
    <source>
        <dbReference type="SAM" id="Phobius"/>
    </source>
</evidence>
<evidence type="ECO:0000313" key="3">
    <source>
        <dbReference type="Proteomes" id="UP000241404"/>
    </source>
</evidence>
<keyword evidence="1" id="KW-0812">Transmembrane</keyword>
<feature type="transmembrane region" description="Helical" evidence="1">
    <location>
        <begin position="64"/>
        <end position="82"/>
    </location>
</feature>
<dbReference type="AlphaFoldDB" id="A0ABD6X6X5"/>
<gene>
    <name evidence="2" type="ORF">CTM90_00240</name>
</gene>
<feature type="transmembrane region" description="Helical" evidence="1">
    <location>
        <begin position="167"/>
        <end position="188"/>
    </location>
</feature>
<name>A0ABD6X6X5_PHODM</name>